<dbReference type="Pfam" id="PF13499">
    <property type="entry name" value="EF-hand_7"/>
    <property type="match status" value="1"/>
</dbReference>
<dbReference type="InterPro" id="IPR001192">
    <property type="entry name" value="PI-PLC_fam"/>
</dbReference>
<sequence>MSFCTECLVALRIASMLNSENRDGKQHPYSAEDLDRIMTDKTRIFKKVRENWQKDRKMVLWDDRLSIWMSTKGTDLTRARKISVEDIEEVSLGTHSDIVWEKAKKKIAFQSDQAFTISFKLATRMAPLYLIAEDSQTARAWVEGLSRIRDRVSRMTSRQRHTWWLWEKFKAADKDGNGTLTKSEVKSFFNSINLSMNPANFEKLFKKYDDNKSNSLSWGNVKELYEELLIPNEVRNLYYQIAGEDETLQLCEFREFLEKYQFHKNLTDEKLKEMVRVFEPTATESNLEDPNFEIGLYGFAMYIRSAKVIDDSSYEKMQDMSRPMTDYWIASSHNTYLLDDQLTGPSSTEAYKSALLKGCRCVELDCWDGANGEPIIYHGWTRTSKISFKDVITTVRQYAFKKSDYPVCLSLENHCHIPQQQKMAKYMVEILGDLLLRAPVDPDEDCLPSPEAMKGKIWIKGKKLKEAAGDSKKNKAENDDFVVDDEVSEEDEGEGYAQGKDRDSPVGNGSIPAAEEAGNQKKQKKTKKIKLHKDLSDLVIYTQSRHLKDFDDAQQNSDYRHISSIDDKVCSSYAKNQSKIDSSNYNPIPVWAYGCQIVALNYQTACEEMLINQARFKQNQGAGYVLKPEFLREDALRNNNFDINDTSTFPRSQPFSYKIKIISGCQLPKPKQSNKGEVVDPYVKIRVVGPPVDDNPKNSRTTKFIDNNGFSPCWNEEFTLTTWFPELSMLEILVYDKDVGTKDDKLANSYLPMDSIVPGYRQIPLFDKEGGSLYPATLFFHIEISE</sequence>
<dbReference type="InterPro" id="IPR001711">
    <property type="entry name" value="PLipase_C_Pinositol-sp_Y"/>
</dbReference>
<dbReference type="InterPro" id="IPR011993">
    <property type="entry name" value="PH-like_dom_sf"/>
</dbReference>
<dbReference type="SUPFAM" id="SSF49562">
    <property type="entry name" value="C2 domain (Calcium/lipid-binding domain, CaLB)"/>
    <property type="match status" value="1"/>
</dbReference>
<feature type="compositionally biased region" description="Acidic residues" evidence="8">
    <location>
        <begin position="479"/>
        <end position="494"/>
    </location>
</feature>
<evidence type="ECO:0000256" key="5">
    <source>
        <dbReference type="ARBA" id="ARBA00023224"/>
    </source>
</evidence>
<keyword evidence="3 7" id="KW-0442">Lipid degradation</keyword>
<gene>
    <name evidence="12" type="ORF">OKIOD_LOCUS12687</name>
</gene>
<feature type="domain" description="EF-hand" evidence="11">
    <location>
        <begin position="196"/>
        <end position="231"/>
    </location>
</feature>
<dbReference type="InterPro" id="IPR000008">
    <property type="entry name" value="C2_dom"/>
</dbReference>
<evidence type="ECO:0000256" key="8">
    <source>
        <dbReference type="SAM" id="MobiDB-lite"/>
    </source>
</evidence>
<dbReference type="Proteomes" id="UP001158576">
    <property type="component" value="Chromosome 1"/>
</dbReference>
<dbReference type="PROSITE" id="PS00018">
    <property type="entry name" value="EF_HAND_1"/>
    <property type="match status" value="1"/>
</dbReference>
<keyword evidence="5" id="KW-0807">Transducer</keyword>
<dbReference type="SUPFAM" id="SSF51695">
    <property type="entry name" value="PLC-like phosphodiesterases"/>
    <property type="match status" value="1"/>
</dbReference>
<dbReference type="PROSITE" id="PS50222">
    <property type="entry name" value="EF_HAND_2"/>
    <property type="match status" value="2"/>
</dbReference>
<dbReference type="PROSITE" id="PS50007">
    <property type="entry name" value="PIPLC_X_DOMAIN"/>
    <property type="match status" value="1"/>
</dbReference>
<dbReference type="CDD" id="cd00275">
    <property type="entry name" value="C2_PLC_like"/>
    <property type="match status" value="1"/>
</dbReference>
<name>A0ABN7SZJ9_OIKDI</name>
<comment type="catalytic activity">
    <reaction evidence="6">
        <text>a 1,2-diacyl-sn-glycero-3-phospho-(1D-myo-inositol-4,5-bisphosphate) + H2O = 1D-myo-inositol 1,4,5-trisphosphate + a 1,2-diacyl-sn-glycerol + H(+)</text>
        <dbReference type="Rhea" id="RHEA:33179"/>
        <dbReference type="ChEBI" id="CHEBI:15377"/>
        <dbReference type="ChEBI" id="CHEBI:15378"/>
        <dbReference type="ChEBI" id="CHEBI:17815"/>
        <dbReference type="ChEBI" id="CHEBI:58456"/>
        <dbReference type="ChEBI" id="CHEBI:203600"/>
        <dbReference type="EC" id="3.1.4.11"/>
    </reaction>
    <physiologicalReaction direction="left-to-right" evidence="6">
        <dbReference type="Rhea" id="RHEA:33180"/>
    </physiologicalReaction>
</comment>
<evidence type="ECO:0000256" key="6">
    <source>
        <dbReference type="ARBA" id="ARBA00023674"/>
    </source>
</evidence>
<evidence type="ECO:0000256" key="7">
    <source>
        <dbReference type="RuleBase" id="RU361133"/>
    </source>
</evidence>
<dbReference type="Gene3D" id="1.10.238.10">
    <property type="entry name" value="EF-hand"/>
    <property type="match status" value="2"/>
</dbReference>
<dbReference type="SMART" id="SM00148">
    <property type="entry name" value="PLCXc"/>
    <property type="match status" value="1"/>
</dbReference>
<organism evidence="12 13">
    <name type="scientific">Oikopleura dioica</name>
    <name type="common">Tunicate</name>
    <dbReference type="NCBI Taxonomy" id="34765"/>
    <lineage>
        <taxon>Eukaryota</taxon>
        <taxon>Metazoa</taxon>
        <taxon>Chordata</taxon>
        <taxon>Tunicata</taxon>
        <taxon>Appendicularia</taxon>
        <taxon>Copelata</taxon>
        <taxon>Oikopleuridae</taxon>
        <taxon>Oikopleura</taxon>
    </lineage>
</organism>
<dbReference type="InterPro" id="IPR000909">
    <property type="entry name" value="PLipase_C_PInositol-sp_X_dom"/>
</dbReference>
<dbReference type="InterPro" id="IPR002048">
    <property type="entry name" value="EF_hand_dom"/>
</dbReference>
<accession>A0ABN7SZJ9</accession>
<dbReference type="InterPro" id="IPR017946">
    <property type="entry name" value="PLC-like_Pdiesterase_TIM-brl"/>
</dbReference>
<evidence type="ECO:0000313" key="12">
    <source>
        <dbReference type="EMBL" id="CAG5108717.1"/>
    </source>
</evidence>
<proteinExistence type="predicted"/>
<evidence type="ECO:0000256" key="1">
    <source>
        <dbReference type="ARBA" id="ARBA00012368"/>
    </source>
</evidence>
<dbReference type="SUPFAM" id="SSF47473">
    <property type="entry name" value="EF-hand"/>
    <property type="match status" value="1"/>
</dbReference>
<dbReference type="Gene3D" id="2.60.40.150">
    <property type="entry name" value="C2 domain"/>
    <property type="match status" value="1"/>
</dbReference>
<protein>
    <recommendedName>
        <fullName evidence="1 7">Phosphoinositide phospholipase C</fullName>
        <ecNumber evidence="1 7">3.1.4.11</ecNumber>
    </recommendedName>
</protein>
<dbReference type="PANTHER" id="PTHR10336">
    <property type="entry name" value="PHOSPHOINOSITIDE-SPECIFIC PHOSPHOLIPASE C FAMILY PROTEIN"/>
    <property type="match status" value="1"/>
</dbReference>
<dbReference type="PROSITE" id="PS50004">
    <property type="entry name" value="C2"/>
    <property type="match status" value="1"/>
</dbReference>
<dbReference type="Pfam" id="PF00387">
    <property type="entry name" value="PI-PLC-Y"/>
    <property type="match status" value="1"/>
</dbReference>
<dbReference type="Gene3D" id="2.30.29.30">
    <property type="entry name" value="Pleckstrin-homology domain (PH domain)/Phosphotyrosine-binding domain (PTB)"/>
    <property type="match status" value="1"/>
</dbReference>
<evidence type="ECO:0000259" key="11">
    <source>
        <dbReference type="PROSITE" id="PS50222"/>
    </source>
</evidence>
<evidence type="ECO:0000256" key="2">
    <source>
        <dbReference type="ARBA" id="ARBA00022837"/>
    </source>
</evidence>
<reference evidence="12 13" key="1">
    <citation type="submission" date="2021-04" db="EMBL/GenBank/DDBJ databases">
        <authorList>
            <person name="Bliznina A."/>
        </authorList>
    </citation>
    <scope>NUCLEOTIDE SEQUENCE [LARGE SCALE GENOMIC DNA]</scope>
</reference>
<evidence type="ECO:0000256" key="3">
    <source>
        <dbReference type="ARBA" id="ARBA00022963"/>
    </source>
</evidence>
<dbReference type="SUPFAM" id="SSF50729">
    <property type="entry name" value="PH domain-like"/>
    <property type="match status" value="1"/>
</dbReference>
<dbReference type="SMART" id="SM00149">
    <property type="entry name" value="PLCYc"/>
    <property type="match status" value="1"/>
</dbReference>
<dbReference type="EC" id="3.1.4.11" evidence="1 7"/>
<keyword evidence="4 7" id="KW-0443">Lipid metabolism</keyword>
<dbReference type="Gene3D" id="3.20.20.190">
    <property type="entry name" value="Phosphatidylinositol (PI) phosphodiesterase"/>
    <property type="match status" value="1"/>
</dbReference>
<keyword evidence="7" id="KW-0378">Hydrolase</keyword>
<feature type="compositionally biased region" description="Basic and acidic residues" evidence="8">
    <location>
        <begin position="468"/>
        <end position="478"/>
    </location>
</feature>
<dbReference type="Pfam" id="PF00388">
    <property type="entry name" value="PI-PLC-X"/>
    <property type="match status" value="1"/>
</dbReference>
<dbReference type="InterPro" id="IPR018247">
    <property type="entry name" value="EF_Hand_1_Ca_BS"/>
</dbReference>
<dbReference type="PRINTS" id="PR00390">
    <property type="entry name" value="PHPHLIPASEC"/>
</dbReference>
<evidence type="ECO:0000259" key="10">
    <source>
        <dbReference type="PROSITE" id="PS50008"/>
    </source>
</evidence>
<feature type="domain" description="C2" evidence="9">
    <location>
        <begin position="637"/>
        <end position="767"/>
    </location>
</feature>
<evidence type="ECO:0000313" key="13">
    <source>
        <dbReference type="Proteomes" id="UP001158576"/>
    </source>
</evidence>
<evidence type="ECO:0000259" key="9">
    <source>
        <dbReference type="PROSITE" id="PS50004"/>
    </source>
</evidence>
<dbReference type="InterPro" id="IPR035892">
    <property type="entry name" value="C2_domain_sf"/>
</dbReference>
<dbReference type="InterPro" id="IPR011992">
    <property type="entry name" value="EF-hand-dom_pair"/>
</dbReference>
<feature type="domain" description="PI-PLC Y-box" evidence="10">
    <location>
        <begin position="535"/>
        <end position="632"/>
    </location>
</feature>
<evidence type="ECO:0000256" key="4">
    <source>
        <dbReference type="ARBA" id="ARBA00023098"/>
    </source>
</evidence>
<keyword evidence="2" id="KW-0106">Calcium</keyword>
<dbReference type="SMART" id="SM00239">
    <property type="entry name" value="C2"/>
    <property type="match status" value="1"/>
</dbReference>
<feature type="domain" description="EF-hand" evidence="11">
    <location>
        <begin position="165"/>
        <end position="195"/>
    </location>
</feature>
<feature type="region of interest" description="Disordered" evidence="8">
    <location>
        <begin position="468"/>
        <end position="529"/>
    </location>
</feature>
<dbReference type="PROSITE" id="PS50008">
    <property type="entry name" value="PIPLC_Y_DOMAIN"/>
    <property type="match status" value="1"/>
</dbReference>
<dbReference type="Pfam" id="PF00168">
    <property type="entry name" value="C2"/>
    <property type="match status" value="1"/>
</dbReference>
<keyword evidence="13" id="KW-1185">Reference proteome</keyword>
<dbReference type="PANTHER" id="PTHR10336:SF209">
    <property type="entry name" value="PHOSPHOINOSITIDE PHOSPHOLIPASE C"/>
    <property type="match status" value="1"/>
</dbReference>
<dbReference type="EMBL" id="OU015566">
    <property type="protein sequence ID" value="CAG5108717.1"/>
    <property type="molecule type" value="Genomic_DNA"/>
</dbReference>